<dbReference type="AlphaFoldDB" id="A0A0R1TNX7"/>
<protein>
    <submittedName>
        <fullName evidence="1">Uncharacterized protein</fullName>
    </submittedName>
</protein>
<organism evidence="1 2">
    <name type="scientific">Ligilactobacillus equi DSM 15833 = JCM 10991</name>
    <dbReference type="NCBI Taxonomy" id="1423740"/>
    <lineage>
        <taxon>Bacteria</taxon>
        <taxon>Bacillati</taxon>
        <taxon>Bacillota</taxon>
        <taxon>Bacilli</taxon>
        <taxon>Lactobacillales</taxon>
        <taxon>Lactobacillaceae</taxon>
        <taxon>Ligilactobacillus</taxon>
    </lineage>
</organism>
<reference evidence="1 2" key="1">
    <citation type="journal article" date="2015" name="Genome Announc.">
        <title>Expanding the biotechnology potential of lactobacilli through comparative genomics of 213 strains and associated genera.</title>
        <authorList>
            <person name="Sun Z."/>
            <person name="Harris H.M."/>
            <person name="McCann A."/>
            <person name="Guo C."/>
            <person name="Argimon S."/>
            <person name="Zhang W."/>
            <person name="Yang X."/>
            <person name="Jeffery I.B."/>
            <person name="Cooney J.C."/>
            <person name="Kagawa T.F."/>
            <person name="Liu W."/>
            <person name="Song Y."/>
            <person name="Salvetti E."/>
            <person name="Wrobel A."/>
            <person name="Rasinkangas P."/>
            <person name="Parkhill J."/>
            <person name="Rea M.C."/>
            <person name="O'Sullivan O."/>
            <person name="Ritari J."/>
            <person name="Douillard F.P."/>
            <person name="Paul Ross R."/>
            <person name="Yang R."/>
            <person name="Briner A.E."/>
            <person name="Felis G.E."/>
            <person name="de Vos W.M."/>
            <person name="Barrangou R."/>
            <person name="Klaenhammer T.R."/>
            <person name="Caufield P.W."/>
            <person name="Cui Y."/>
            <person name="Zhang H."/>
            <person name="O'Toole P.W."/>
        </authorList>
    </citation>
    <scope>NUCLEOTIDE SEQUENCE [LARGE SCALE GENOMIC DNA]</scope>
    <source>
        <strain evidence="1 2">DSM 15833</strain>
    </source>
</reference>
<gene>
    <name evidence="1" type="ORF">FC36_GL000135</name>
</gene>
<sequence length="54" mass="6459">MAIFTKMYWVNIFVIILGLLVNKKGSNVLFPGYLEKKRKAKKQLKELRELKKKY</sequence>
<accession>A0A0R1TNX7</accession>
<evidence type="ECO:0000313" key="1">
    <source>
        <dbReference type="EMBL" id="KRL80104.1"/>
    </source>
</evidence>
<comment type="caution">
    <text evidence="1">The sequence shown here is derived from an EMBL/GenBank/DDBJ whole genome shotgun (WGS) entry which is preliminary data.</text>
</comment>
<dbReference type="STRING" id="1423740.FC36_GL000135"/>
<dbReference type="Proteomes" id="UP000051048">
    <property type="component" value="Unassembled WGS sequence"/>
</dbReference>
<proteinExistence type="predicted"/>
<name>A0A0R1TNX7_9LACO</name>
<evidence type="ECO:0000313" key="2">
    <source>
        <dbReference type="Proteomes" id="UP000051048"/>
    </source>
</evidence>
<dbReference type="EMBL" id="AZFH01000069">
    <property type="protein sequence ID" value="KRL80104.1"/>
    <property type="molecule type" value="Genomic_DNA"/>
</dbReference>
<dbReference type="PATRIC" id="fig|1423740.3.peg.140"/>